<accession>A0A2U9BJN8</accession>
<evidence type="ECO:0000313" key="7">
    <source>
        <dbReference type="EMBL" id="AWP04217.1"/>
    </source>
</evidence>
<dbReference type="STRING" id="52904.ENSSMAP00000004586"/>
<evidence type="ECO:0000256" key="3">
    <source>
        <dbReference type="ARBA" id="ARBA00022989"/>
    </source>
</evidence>
<keyword evidence="8" id="KW-1185">Reference proteome</keyword>
<sequence>MFSMWGLVCDNAWKVPFSTSLFYVGVLIGSLISGQLSDRKPVFFCTMILQTVTALMQATSVSWVMFCILNCLRGLGQISNYITSLILGCEMLSESARVSFIFLGHSLGFGLGYALLPLFAYLIRGWRMLLVATALPGFLLIPTWWLIPESPRWLLQKGPVEEAELVIHNAAKRNRIPVPEVLFKPGECLELMQNTGENEQTYTYMDLIRTRNIWNITSLGIFIWMSVAMVFYGLSLNTSNLNGNIYLNCFISAAIDIVVYVATWLLVNQMPRPILLFSTLMFCGITILIIGLVPEDMHVMFQVLGLVGKVGVSAAYCFIYMFFTELIPTVQPHGCQLIDGARTNEPRLQPY</sequence>
<dbReference type="Proteomes" id="UP000246464">
    <property type="component" value="Chromosome 7"/>
</dbReference>
<evidence type="ECO:0000256" key="2">
    <source>
        <dbReference type="ARBA" id="ARBA00022692"/>
    </source>
</evidence>
<feature type="transmembrane region" description="Helical" evidence="5">
    <location>
        <begin position="129"/>
        <end position="147"/>
    </location>
</feature>
<evidence type="ECO:0000313" key="8">
    <source>
        <dbReference type="Proteomes" id="UP000246464"/>
    </source>
</evidence>
<evidence type="ECO:0000256" key="1">
    <source>
        <dbReference type="ARBA" id="ARBA00004141"/>
    </source>
</evidence>
<dbReference type="EMBL" id="CP026249">
    <property type="protein sequence ID" value="AWP04217.1"/>
    <property type="molecule type" value="Genomic_DNA"/>
</dbReference>
<proteinExistence type="predicted"/>
<dbReference type="PANTHER" id="PTHR24064">
    <property type="entry name" value="SOLUTE CARRIER FAMILY 22 MEMBER"/>
    <property type="match status" value="1"/>
</dbReference>
<evidence type="ECO:0000256" key="4">
    <source>
        <dbReference type="ARBA" id="ARBA00023136"/>
    </source>
</evidence>
<feature type="transmembrane region" description="Helical" evidence="5">
    <location>
        <begin position="274"/>
        <end position="293"/>
    </location>
</feature>
<dbReference type="Pfam" id="PF07690">
    <property type="entry name" value="MFS_1"/>
    <property type="match status" value="1"/>
</dbReference>
<dbReference type="GO" id="GO:0022857">
    <property type="term" value="F:transmembrane transporter activity"/>
    <property type="evidence" value="ECO:0007669"/>
    <property type="project" value="InterPro"/>
</dbReference>
<dbReference type="InterPro" id="IPR020846">
    <property type="entry name" value="MFS_dom"/>
</dbReference>
<feature type="transmembrane region" description="Helical" evidence="5">
    <location>
        <begin position="213"/>
        <end position="233"/>
    </location>
</feature>
<dbReference type="InterPro" id="IPR011701">
    <property type="entry name" value="MFS"/>
</dbReference>
<keyword evidence="2 5" id="KW-0812">Transmembrane</keyword>
<comment type="subcellular location">
    <subcellularLocation>
        <location evidence="1">Membrane</location>
        <topology evidence="1">Multi-pass membrane protein</topology>
    </subcellularLocation>
</comment>
<feature type="transmembrane region" description="Helical" evidence="5">
    <location>
        <begin position="100"/>
        <end position="123"/>
    </location>
</feature>
<dbReference type="AlphaFoldDB" id="A0A2U9BJN8"/>
<keyword evidence="3 5" id="KW-1133">Transmembrane helix</keyword>
<feature type="domain" description="Major facilitator superfamily (MFS) profile" evidence="6">
    <location>
        <begin position="1"/>
        <end position="351"/>
    </location>
</feature>
<evidence type="ECO:0000259" key="6">
    <source>
        <dbReference type="PROSITE" id="PS50850"/>
    </source>
</evidence>
<feature type="transmembrane region" description="Helical" evidence="5">
    <location>
        <begin position="299"/>
        <end position="323"/>
    </location>
</feature>
<protein>
    <submittedName>
        <fullName evidence="7">Putative solute carrier family 22 member 5-like</fullName>
    </submittedName>
</protein>
<name>A0A2U9BJN8_SCOMX</name>
<dbReference type="Gene3D" id="1.20.1250.20">
    <property type="entry name" value="MFS general substrate transporter like domains"/>
    <property type="match status" value="1"/>
</dbReference>
<dbReference type="InterPro" id="IPR036259">
    <property type="entry name" value="MFS_trans_sf"/>
</dbReference>
<organism evidence="7 8">
    <name type="scientific">Scophthalmus maximus</name>
    <name type="common">Turbot</name>
    <name type="synonym">Psetta maxima</name>
    <dbReference type="NCBI Taxonomy" id="52904"/>
    <lineage>
        <taxon>Eukaryota</taxon>
        <taxon>Metazoa</taxon>
        <taxon>Chordata</taxon>
        <taxon>Craniata</taxon>
        <taxon>Vertebrata</taxon>
        <taxon>Euteleostomi</taxon>
        <taxon>Actinopterygii</taxon>
        <taxon>Neopterygii</taxon>
        <taxon>Teleostei</taxon>
        <taxon>Neoteleostei</taxon>
        <taxon>Acanthomorphata</taxon>
        <taxon>Carangaria</taxon>
        <taxon>Pleuronectiformes</taxon>
        <taxon>Pleuronectoidei</taxon>
        <taxon>Scophthalmidae</taxon>
        <taxon>Scophthalmus</taxon>
    </lineage>
</organism>
<feature type="transmembrane region" description="Helical" evidence="5">
    <location>
        <begin position="12"/>
        <end position="32"/>
    </location>
</feature>
<dbReference type="PROSITE" id="PS50850">
    <property type="entry name" value="MFS"/>
    <property type="match status" value="1"/>
</dbReference>
<dbReference type="SUPFAM" id="SSF103473">
    <property type="entry name" value="MFS general substrate transporter"/>
    <property type="match status" value="1"/>
</dbReference>
<gene>
    <name evidence="7" type="ORF">SMAX5B_006460</name>
</gene>
<evidence type="ECO:0000256" key="5">
    <source>
        <dbReference type="SAM" id="Phobius"/>
    </source>
</evidence>
<reference evidence="7 8" key="1">
    <citation type="submission" date="2017-12" db="EMBL/GenBank/DDBJ databases">
        <title>Integrating genomic resources of turbot (Scophthalmus maximus) in depth evaluation of genetic and physical mapping variation across individuals.</title>
        <authorList>
            <person name="Martinez P."/>
        </authorList>
    </citation>
    <scope>NUCLEOTIDE SEQUENCE [LARGE SCALE GENOMIC DNA]</scope>
</reference>
<dbReference type="GO" id="GO:0016020">
    <property type="term" value="C:membrane"/>
    <property type="evidence" value="ECO:0007669"/>
    <property type="project" value="UniProtKB-SubCell"/>
</dbReference>
<keyword evidence="4 5" id="KW-0472">Membrane</keyword>
<feature type="transmembrane region" description="Helical" evidence="5">
    <location>
        <begin position="245"/>
        <end position="267"/>
    </location>
</feature>